<dbReference type="InterPro" id="IPR045379">
    <property type="entry name" value="Crinkler_N"/>
</dbReference>
<organism evidence="5 6">
    <name type="scientific">Phytophthora cactorum</name>
    <dbReference type="NCBI Taxonomy" id="29920"/>
    <lineage>
        <taxon>Eukaryota</taxon>
        <taxon>Sar</taxon>
        <taxon>Stramenopiles</taxon>
        <taxon>Oomycota</taxon>
        <taxon>Peronosporomycetes</taxon>
        <taxon>Peronosporales</taxon>
        <taxon>Peronosporaceae</taxon>
        <taxon>Phytophthora</taxon>
    </lineage>
</organism>
<feature type="domain" description="Crinkler effector protein N-terminal" evidence="4">
    <location>
        <begin position="4"/>
        <end position="115"/>
    </location>
</feature>
<comment type="caution">
    <text evidence="5">The sequence shown here is derived from an EMBL/GenBank/DDBJ whole genome shotgun (WGS) entry which is preliminary data.</text>
</comment>
<dbReference type="InterPro" id="IPR052980">
    <property type="entry name" value="Crinkler_effector"/>
</dbReference>
<evidence type="ECO:0000256" key="2">
    <source>
        <dbReference type="ARBA" id="ARBA00004613"/>
    </source>
</evidence>
<dbReference type="GO" id="GO:0043657">
    <property type="term" value="C:host cell"/>
    <property type="evidence" value="ECO:0007669"/>
    <property type="project" value="UniProtKB-SubCell"/>
</dbReference>
<evidence type="ECO:0000259" key="4">
    <source>
        <dbReference type="Pfam" id="PF20147"/>
    </source>
</evidence>
<dbReference type="AlphaFoldDB" id="A0A8T0YCZ9"/>
<dbReference type="EMBL" id="RCMG01000815">
    <property type="protein sequence ID" value="KAG2846312.1"/>
    <property type="molecule type" value="Genomic_DNA"/>
</dbReference>
<name>A0A8T0YCZ9_9STRA</name>
<dbReference type="PANTHER" id="PTHR33129:SF3">
    <property type="entry name" value="HOT SPOT (RHS) PROTEIN, PUTATIVE-RELATED"/>
    <property type="match status" value="1"/>
</dbReference>
<gene>
    <name evidence="5" type="ORF">PC113_g18013</name>
</gene>
<proteinExistence type="predicted"/>
<dbReference type="PANTHER" id="PTHR33129">
    <property type="entry name" value="PROTEIN KINASE DOMAIN-CONTAINING PROTEIN-RELATED"/>
    <property type="match status" value="1"/>
</dbReference>
<evidence type="ECO:0000313" key="5">
    <source>
        <dbReference type="EMBL" id="KAG2846312.1"/>
    </source>
</evidence>
<dbReference type="Proteomes" id="UP000735874">
    <property type="component" value="Unassembled WGS sequence"/>
</dbReference>
<keyword evidence="3" id="KW-0964">Secreted</keyword>
<dbReference type="GO" id="GO:0005576">
    <property type="term" value="C:extracellular region"/>
    <property type="evidence" value="ECO:0007669"/>
    <property type="project" value="UniProtKB-SubCell"/>
</dbReference>
<reference evidence="5" key="1">
    <citation type="submission" date="2018-10" db="EMBL/GenBank/DDBJ databases">
        <title>Effector identification in a new, highly contiguous assembly of the strawberry crown rot pathogen Phytophthora cactorum.</title>
        <authorList>
            <person name="Armitage A.D."/>
            <person name="Nellist C.F."/>
            <person name="Bates H."/>
            <person name="Vickerstaff R.J."/>
            <person name="Harrison R.J."/>
        </authorList>
    </citation>
    <scope>NUCLEOTIDE SEQUENCE</scope>
    <source>
        <strain evidence="5">15-7</strain>
    </source>
</reference>
<evidence type="ECO:0000256" key="3">
    <source>
        <dbReference type="ARBA" id="ARBA00022525"/>
    </source>
</evidence>
<dbReference type="VEuPathDB" id="FungiDB:PC110_g22365"/>
<evidence type="ECO:0000256" key="1">
    <source>
        <dbReference type="ARBA" id="ARBA00004340"/>
    </source>
</evidence>
<comment type="subcellular location">
    <subcellularLocation>
        <location evidence="1">Host cell</location>
    </subcellularLocation>
    <subcellularLocation>
        <location evidence="2">Secreted</location>
    </subcellularLocation>
</comment>
<protein>
    <recommendedName>
        <fullName evidence="4">Crinkler effector protein N-terminal domain-containing protein</fullName>
    </recommendedName>
</protein>
<sequence length="583" mass="65396">MVQVTLVCVDVKSGSVNVVDIDTEKLVGHLQQAIAEVLKYSGKASDLQLFLAKKANGAWLSSPSEDVKKLKKGVKTALIKALTKEDQELQAEDPLEDVLIGMDPPSARQIHVLVVVPQQWTSAPLVSDGGVFDRCSDPFFSKFQTVDEVNSWLQFPALLPLTERQTLYIRSSYKSIAAQALSKVDPNRRKYAVITGTPGIGKSVFVYYVMWRLIKDRKRVLLFEGEGNFYFDGTTMFTCKALPDKSNLQFWSPDLWCLVDSLDPTSIPGLPYRRCSVLLASTPRRDCIGEFKKLAPTPDVFYMPLWTKEELATIAPMYPHAAAVWENRFECLGGVPRLVLQDIETDPQAWLMSACNSCSLDDCIMLVSIYSEINSKTKIAQILIHIHSQEPYREYKVVYASDLAMQLIVRTKWRLDRAKLQSLLGSSDGNPLAQSLCGYIFELYSMDLLEQGGTFVYRELLSEKSKRKRGTPADGTIDIPRSSQPRLIAERVEVGQLANQLYVPRTSNYAAIDAWMPQFGGFQMTVGKTHDIKGGAADDLAKLGPNGNRLFFLLPPLYYKTFTKKTPQTIEQFAILVPYPEQV</sequence>
<accession>A0A8T0YCZ9</accession>
<dbReference type="Pfam" id="PF20147">
    <property type="entry name" value="Crinkler"/>
    <property type="match status" value="1"/>
</dbReference>
<evidence type="ECO:0000313" key="6">
    <source>
        <dbReference type="Proteomes" id="UP000735874"/>
    </source>
</evidence>